<reference evidence="1 2" key="1">
    <citation type="submission" date="2016-07" db="EMBL/GenBank/DDBJ databases">
        <title>Draft genome of the white-rot fungus Obba rivulosa 3A-2.</title>
        <authorList>
            <consortium name="DOE Joint Genome Institute"/>
            <person name="Miettinen O."/>
            <person name="Riley R."/>
            <person name="Acob R."/>
            <person name="Barry K."/>
            <person name="Cullen D."/>
            <person name="De Vries R."/>
            <person name="Hainaut M."/>
            <person name="Hatakka A."/>
            <person name="Henrissat B."/>
            <person name="Hilden K."/>
            <person name="Kuo R."/>
            <person name="Labutti K."/>
            <person name="Lipzen A."/>
            <person name="Makela M.R."/>
            <person name="Sandor L."/>
            <person name="Spatafora J.W."/>
            <person name="Grigoriev I.V."/>
            <person name="Hibbett D.S."/>
        </authorList>
    </citation>
    <scope>NUCLEOTIDE SEQUENCE [LARGE SCALE GENOMIC DNA]</scope>
    <source>
        <strain evidence="1 2">3A-2</strain>
    </source>
</reference>
<organism evidence="1 2">
    <name type="scientific">Obba rivulosa</name>
    <dbReference type="NCBI Taxonomy" id="1052685"/>
    <lineage>
        <taxon>Eukaryota</taxon>
        <taxon>Fungi</taxon>
        <taxon>Dikarya</taxon>
        <taxon>Basidiomycota</taxon>
        <taxon>Agaricomycotina</taxon>
        <taxon>Agaricomycetes</taxon>
        <taxon>Polyporales</taxon>
        <taxon>Gelatoporiaceae</taxon>
        <taxon>Obba</taxon>
    </lineage>
</organism>
<dbReference type="Proteomes" id="UP000250043">
    <property type="component" value="Unassembled WGS sequence"/>
</dbReference>
<evidence type="ECO:0000313" key="2">
    <source>
        <dbReference type="Proteomes" id="UP000250043"/>
    </source>
</evidence>
<name>A0A8E2DIN5_9APHY</name>
<evidence type="ECO:0000313" key="1">
    <source>
        <dbReference type="EMBL" id="OCH83938.1"/>
    </source>
</evidence>
<keyword evidence="2" id="KW-1185">Reference proteome</keyword>
<protein>
    <submittedName>
        <fullName evidence="1">Uncharacterized protein</fullName>
    </submittedName>
</protein>
<dbReference type="EMBL" id="KV722760">
    <property type="protein sequence ID" value="OCH83938.1"/>
    <property type="molecule type" value="Genomic_DNA"/>
</dbReference>
<gene>
    <name evidence="1" type="ORF">OBBRIDRAFT_892074</name>
</gene>
<sequence>MRLALRPKVTLKNTAGLSGEEAGRLRKQLQILVQEVLDLRISFKEQDPSKLEQFRLKAMQTCPILQKYEYGWPAMVYARQYLWKVNYDIRLGKGRRAKTLGIQKTARTQLLEPTENVRQQSEKPVPSLEENLMRRTRTPAKPHALCRIVRSTSRGGREEPDNVLSETEHSVSALAAHIALAPEPPAESVTLRETESPDSLSSFLAAAKLLHLRSRFITAGISTLCSILDLSDWTEEERLSFLRAKMRLTLLQSRVVDNALGSMEICAPLRAGARYAVYDEDGLLA</sequence>
<dbReference type="AlphaFoldDB" id="A0A8E2DIN5"/>
<accession>A0A8E2DIN5</accession>
<proteinExistence type="predicted"/>